<dbReference type="Proteomes" id="UP000050833">
    <property type="component" value="Unassembled WGS sequence"/>
</dbReference>
<evidence type="ECO:0000256" key="6">
    <source>
        <dbReference type="SAM" id="Phobius"/>
    </source>
</evidence>
<keyword evidence="3 6" id="KW-0812">Transmembrane</keyword>
<dbReference type="Pfam" id="PF02653">
    <property type="entry name" value="BPD_transp_2"/>
    <property type="match status" value="1"/>
</dbReference>
<reference evidence="7 8" key="1">
    <citation type="submission" date="2015-10" db="EMBL/GenBank/DDBJ databases">
        <title>Butyribacter intestini gen. nov., sp. nov., a butyric acid-producing bacterium of the family Lachnospiraceae isolated from the human faeces.</title>
        <authorList>
            <person name="Zou Y."/>
            <person name="Xue W."/>
            <person name="Luo G."/>
            <person name="Lv M."/>
        </authorList>
    </citation>
    <scope>NUCLEOTIDE SEQUENCE [LARGE SCALE GENOMIC DNA]</scope>
    <source>
        <strain evidence="7 8">TF01-11</strain>
    </source>
</reference>
<feature type="transmembrane region" description="Helical" evidence="6">
    <location>
        <begin position="232"/>
        <end position="250"/>
    </location>
</feature>
<dbReference type="AlphaFoldDB" id="A0AAW3JPY0"/>
<dbReference type="InterPro" id="IPR001851">
    <property type="entry name" value="ABC_transp_permease"/>
</dbReference>
<keyword evidence="2" id="KW-1003">Cell membrane</keyword>
<proteinExistence type="predicted"/>
<gene>
    <name evidence="7" type="ORF">APZ18_09235</name>
</gene>
<sequence length="339" mass="36284">MKNKLKIGGNNLLLLITIVLFIVMYGIGCVIYEDKGFGHFQTLLNLLITNAGLICVACGMTCVMLTGGIDISVGSLVGLDCMVMAYGMTNLKWSPAVAIAVVLIIGLVFGAVQGFLIGVLGIQPFIITMAGMFFARGMIAVITTDMVNINNETFAKWADWKLQLPFGGYTNRHGVMMNPFIRMPVIIALLVVVITFIILKFTKFGRSLYAVGGSESSAKLMGLNVKKTKMKAYMLSSLLCSIGGILYCLNSMCGFVAQAKFMEMDAIASSVIGGTLLTGGVGNVIGTLFGVLIKGTIDTLVNTNGKLLSSWSSIAISALLCFFIVLQAVFALVKEKKKE</sequence>
<evidence type="ECO:0000256" key="5">
    <source>
        <dbReference type="ARBA" id="ARBA00023136"/>
    </source>
</evidence>
<dbReference type="RefSeq" id="WP_055944121.1">
    <property type="nucleotide sequence ID" value="NZ_JAQDCV010000002.1"/>
</dbReference>
<evidence type="ECO:0000313" key="7">
    <source>
        <dbReference type="EMBL" id="KQC84893.1"/>
    </source>
</evidence>
<evidence type="ECO:0000256" key="2">
    <source>
        <dbReference type="ARBA" id="ARBA00022475"/>
    </source>
</evidence>
<evidence type="ECO:0000313" key="8">
    <source>
        <dbReference type="Proteomes" id="UP000050833"/>
    </source>
</evidence>
<keyword evidence="4 6" id="KW-1133">Transmembrane helix</keyword>
<keyword evidence="5 6" id="KW-0472">Membrane</keyword>
<organism evidence="7 8">
    <name type="scientific">Butyribacter intestini</name>
    <dbReference type="NCBI Taxonomy" id="1703332"/>
    <lineage>
        <taxon>Bacteria</taxon>
        <taxon>Bacillati</taxon>
        <taxon>Bacillota</taxon>
        <taxon>Clostridia</taxon>
        <taxon>Lachnospirales</taxon>
        <taxon>Lachnospiraceae</taxon>
        <taxon>Butyribacter</taxon>
    </lineage>
</organism>
<dbReference type="PANTHER" id="PTHR32196:SF63">
    <property type="entry name" value="INNER MEMBRANE ABC TRANSPORTER PERMEASE PROTEIN YJFF"/>
    <property type="match status" value="1"/>
</dbReference>
<feature type="transmembrane region" description="Helical" evidence="6">
    <location>
        <begin position="180"/>
        <end position="199"/>
    </location>
</feature>
<feature type="transmembrane region" description="Helical" evidence="6">
    <location>
        <begin position="122"/>
        <end position="142"/>
    </location>
</feature>
<feature type="transmembrane region" description="Helical" evidence="6">
    <location>
        <begin position="313"/>
        <end position="333"/>
    </location>
</feature>
<dbReference type="EMBL" id="LLKB01000005">
    <property type="protein sequence ID" value="KQC84893.1"/>
    <property type="molecule type" value="Genomic_DNA"/>
</dbReference>
<evidence type="ECO:0000256" key="1">
    <source>
        <dbReference type="ARBA" id="ARBA00004651"/>
    </source>
</evidence>
<dbReference type="GO" id="GO:0022857">
    <property type="term" value="F:transmembrane transporter activity"/>
    <property type="evidence" value="ECO:0007669"/>
    <property type="project" value="InterPro"/>
</dbReference>
<feature type="transmembrane region" description="Helical" evidence="6">
    <location>
        <begin position="96"/>
        <end position="116"/>
    </location>
</feature>
<dbReference type="CDD" id="cd06579">
    <property type="entry name" value="TM_PBP1_transp_AraH_like"/>
    <property type="match status" value="1"/>
</dbReference>
<evidence type="ECO:0000256" key="3">
    <source>
        <dbReference type="ARBA" id="ARBA00022692"/>
    </source>
</evidence>
<feature type="transmembrane region" description="Helical" evidence="6">
    <location>
        <begin position="12"/>
        <end position="32"/>
    </location>
</feature>
<protein>
    <submittedName>
        <fullName evidence="7">ABC transporter permease</fullName>
    </submittedName>
</protein>
<dbReference type="GO" id="GO:0005886">
    <property type="term" value="C:plasma membrane"/>
    <property type="evidence" value="ECO:0007669"/>
    <property type="project" value="UniProtKB-SubCell"/>
</dbReference>
<keyword evidence="8" id="KW-1185">Reference proteome</keyword>
<dbReference type="PANTHER" id="PTHR32196">
    <property type="entry name" value="ABC TRANSPORTER PERMEASE PROTEIN YPHD-RELATED-RELATED"/>
    <property type="match status" value="1"/>
</dbReference>
<accession>A0AAW3JPY0</accession>
<feature type="transmembrane region" description="Helical" evidence="6">
    <location>
        <begin position="44"/>
        <end position="66"/>
    </location>
</feature>
<comment type="caution">
    <text evidence="7">The sequence shown here is derived from an EMBL/GenBank/DDBJ whole genome shotgun (WGS) entry which is preliminary data.</text>
</comment>
<comment type="subcellular location">
    <subcellularLocation>
        <location evidence="1">Cell membrane</location>
        <topology evidence="1">Multi-pass membrane protein</topology>
    </subcellularLocation>
</comment>
<evidence type="ECO:0000256" key="4">
    <source>
        <dbReference type="ARBA" id="ARBA00022989"/>
    </source>
</evidence>
<name>A0AAW3JPY0_9FIRM</name>
<feature type="transmembrane region" description="Helical" evidence="6">
    <location>
        <begin position="271"/>
        <end position="293"/>
    </location>
</feature>